<feature type="region of interest" description="Disordered" evidence="9">
    <location>
        <begin position="194"/>
        <end position="238"/>
    </location>
</feature>
<comment type="pathway">
    <text evidence="2">Phospholipid metabolism; CDP-diacylglycerol biosynthesis; CDP-diacylglycerol from sn-glycerol 3-phosphate: step 3/3.</text>
</comment>
<dbReference type="EC" id="2.7.7.41" evidence="4"/>
<evidence type="ECO:0000256" key="9">
    <source>
        <dbReference type="SAM" id="MobiDB-lite"/>
    </source>
</evidence>
<accession>A0A438FU39</accession>
<keyword evidence="5" id="KW-0444">Lipid biosynthesis</keyword>
<keyword evidence="10" id="KW-1133">Transmembrane helix</keyword>
<evidence type="ECO:0000256" key="8">
    <source>
        <dbReference type="ARBA" id="ARBA00023264"/>
    </source>
</evidence>
<evidence type="ECO:0000256" key="3">
    <source>
        <dbReference type="ARBA" id="ARBA00005189"/>
    </source>
</evidence>
<feature type="compositionally biased region" description="Basic and acidic residues" evidence="9">
    <location>
        <begin position="196"/>
        <end position="213"/>
    </location>
</feature>
<name>A0A438FU39_VITVI</name>
<keyword evidence="10" id="KW-0812">Transmembrane</keyword>
<keyword evidence="10" id="KW-0472">Membrane</keyword>
<comment type="catalytic activity">
    <reaction evidence="1">
        <text>a 1,2-diacyl-sn-glycero-3-phosphate + CTP + H(+) = a CDP-1,2-diacyl-sn-glycerol + diphosphate</text>
        <dbReference type="Rhea" id="RHEA:16229"/>
        <dbReference type="ChEBI" id="CHEBI:15378"/>
        <dbReference type="ChEBI" id="CHEBI:33019"/>
        <dbReference type="ChEBI" id="CHEBI:37563"/>
        <dbReference type="ChEBI" id="CHEBI:58332"/>
        <dbReference type="ChEBI" id="CHEBI:58608"/>
        <dbReference type="EC" id="2.7.7.41"/>
    </reaction>
</comment>
<evidence type="ECO:0000256" key="5">
    <source>
        <dbReference type="ARBA" id="ARBA00022516"/>
    </source>
</evidence>
<dbReference type="PANTHER" id="PTHR47101">
    <property type="entry name" value="PHOSPHATIDATE CYTIDYLYLTRANSFERASE 5, CHLOROPLASTIC"/>
    <property type="match status" value="1"/>
</dbReference>
<protein>
    <recommendedName>
        <fullName evidence="4">phosphatidate cytidylyltransferase</fullName>
        <ecNumber evidence="4">2.7.7.41</ecNumber>
    </recommendedName>
</protein>
<proteinExistence type="predicted"/>
<keyword evidence="6 11" id="KW-0548">Nucleotidyltransferase</keyword>
<feature type="transmembrane region" description="Helical" evidence="10">
    <location>
        <begin position="164"/>
        <end position="184"/>
    </location>
</feature>
<sequence length="288" mass="31815">MASCIEIDRYGLIPLAVAPLPCRRPSSKTLVLTRPSSKFSLGLVLHGPRTVFRINRRRFITAVARTEPDRRGEDSATETEEVDKGLKLPINEDLVSEHQQKESQFKKRVVFGLGIGILVGGVVLAGGWVFTAALAAAVFIGAREYFELVRSHGITAGMTPPPRYVSRVCSVICAVMPLLTLMLYNANTMYYESEGEERGPLRPKEADGGERGFLRLNGSGEEDRGRSSQSESLEGAVLLGHRDNSRKSSFSVESKTFEIEVEEKKGKTQFVILKRKRGISSWVRMGIA</sequence>
<evidence type="ECO:0000256" key="2">
    <source>
        <dbReference type="ARBA" id="ARBA00005119"/>
    </source>
</evidence>
<keyword evidence="7" id="KW-0594">Phospholipid biosynthesis</keyword>
<gene>
    <name evidence="11" type="primary">CDS5</name>
    <name evidence="11" type="ORF">CK203_054154</name>
</gene>
<evidence type="ECO:0000313" key="11">
    <source>
        <dbReference type="EMBL" id="RVW63480.1"/>
    </source>
</evidence>
<keyword evidence="11" id="KW-0808">Transferase</keyword>
<comment type="caution">
    <text evidence="11">The sequence shown here is derived from an EMBL/GenBank/DDBJ whole genome shotgun (WGS) entry which is preliminary data.</text>
</comment>
<organism evidence="11 12">
    <name type="scientific">Vitis vinifera</name>
    <name type="common">Grape</name>
    <dbReference type="NCBI Taxonomy" id="29760"/>
    <lineage>
        <taxon>Eukaryota</taxon>
        <taxon>Viridiplantae</taxon>
        <taxon>Streptophyta</taxon>
        <taxon>Embryophyta</taxon>
        <taxon>Tracheophyta</taxon>
        <taxon>Spermatophyta</taxon>
        <taxon>Magnoliopsida</taxon>
        <taxon>eudicotyledons</taxon>
        <taxon>Gunneridae</taxon>
        <taxon>Pentapetalae</taxon>
        <taxon>rosids</taxon>
        <taxon>Vitales</taxon>
        <taxon>Vitaceae</taxon>
        <taxon>Viteae</taxon>
        <taxon>Vitis</taxon>
    </lineage>
</organism>
<comment type="pathway">
    <text evidence="3">Lipid metabolism.</text>
</comment>
<feature type="transmembrane region" description="Helical" evidence="10">
    <location>
        <begin position="109"/>
        <end position="142"/>
    </location>
</feature>
<evidence type="ECO:0000256" key="6">
    <source>
        <dbReference type="ARBA" id="ARBA00022695"/>
    </source>
</evidence>
<dbReference type="GO" id="GO:0008654">
    <property type="term" value="P:phospholipid biosynthetic process"/>
    <property type="evidence" value="ECO:0007669"/>
    <property type="project" value="UniProtKB-KW"/>
</dbReference>
<dbReference type="Proteomes" id="UP000288805">
    <property type="component" value="Unassembled WGS sequence"/>
</dbReference>
<keyword evidence="8" id="KW-1208">Phospholipid metabolism</keyword>
<evidence type="ECO:0000256" key="10">
    <source>
        <dbReference type="SAM" id="Phobius"/>
    </source>
</evidence>
<reference evidence="11 12" key="1">
    <citation type="journal article" date="2018" name="PLoS Genet.">
        <title>Population sequencing reveals clonal diversity and ancestral inbreeding in the grapevine cultivar Chardonnay.</title>
        <authorList>
            <person name="Roach M.J."/>
            <person name="Johnson D.L."/>
            <person name="Bohlmann J."/>
            <person name="van Vuuren H.J."/>
            <person name="Jones S.J."/>
            <person name="Pretorius I.S."/>
            <person name="Schmidt S.A."/>
            <person name="Borneman A.R."/>
        </authorList>
    </citation>
    <scope>NUCLEOTIDE SEQUENCE [LARGE SCALE GENOMIC DNA]</scope>
    <source>
        <strain evidence="12">cv. Chardonnay</strain>
        <tissue evidence="11">Leaf</tissue>
    </source>
</reference>
<dbReference type="Pfam" id="PF01148">
    <property type="entry name" value="CTP_transf_1"/>
    <property type="match status" value="1"/>
</dbReference>
<dbReference type="EMBL" id="QGNW01000739">
    <property type="protein sequence ID" value="RVW63480.1"/>
    <property type="molecule type" value="Genomic_DNA"/>
</dbReference>
<evidence type="ECO:0000256" key="4">
    <source>
        <dbReference type="ARBA" id="ARBA00012487"/>
    </source>
</evidence>
<evidence type="ECO:0000256" key="1">
    <source>
        <dbReference type="ARBA" id="ARBA00001698"/>
    </source>
</evidence>
<dbReference type="GO" id="GO:0004605">
    <property type="term" value="F:phosphatidate cytidylyltransferase activity"/>
    <property type="evidence" value="ECO:0007669"/>
    <property type="project" value="UniProtKB-EC"/>
</dbReference>
<evidence type="ECO:0000313" key="12">
    <source>
        <dbReference type="Proteomes" id="UP000288805"/>
    </source>
</evidence>
<keyword evidence="7" id="KW-0443">Lipid metabolism</keyword>
<dbReference type="AlphaFoldDB" id="A0A438FU39"/>
<dbReference type="PANTHER" id="PTHR47101:SF1">
    <property type="entry name" value="PHOSPHATIDATE CYTIDYLYLTRANSFERASE 4, CHLOROPLASTIC"/>
    <property type="match status" value="1"/>
</dbReference>
<evidence type="ECO:0000256" key="7">
    <source>
        <dbReference type="ARBA" id="ARBA00023209"/>
    </source>
</evidence>